<keyword evidence="4 6" id="KW-0408">Iron</keyword>
<dbReference type="PANTHER" id="PTHR24286">
    <property type="entry name" value="CYTOCHROME P450 26"/>
    <property type="match status" value="1"/>
</dbReference>
<organism evidence="7 8">
    <name type="scientific">Triticum turgidum subsp. durum</name>
    <name type="common">Durum wheat</name>
    <name type="synonym">Triticum durum</name>
    <dbReference type="NCBI Taxonomy" id="4567"/>
    <lineage>
        <taxon>Eukaryota</taxon>
        <taxon>Viridiplantae</taxon>
        <taxon>Streptophyta</taxon>
        <taxon>Embryophyta</taxon>
        <taxon>Tracheophyta</taxon>
        <taxon>Spermatophyta</taxon>
        <taxon>Magnoliopsida</taxon>
        <taxon>Liliopsida</taxon>
        <taxon>Poales</taxon>
        <taxon>Poaceae</taxon>
        <taxon>BOP clade</taxon>
        <taxon>Pooideae</taxon>
        <taxon>Triticodae</taxon>
        <taxon>Triticeae</taxon>
        <taxon>Triticinae</taxon>
        <taxon>Triticum</taxon>
    </lineage>
</organism>
<comment type="pathway">
    <text evidence="5">Plant hormone biosynthesis.</text>
</comment>
<dbReference type="GO" id="GO:0005506">
    <property type="term" value="F:iron ion binding"/>
    <property type="evidence" value="ECO:0007669"/>
    <property type="project" value="InterPro"/>
</dbReference>
<comment type="pathway">
    <text evidence="1">Hormone biosynthesis.</text>
</comment>
<dbReference type="InterPro" id="IPR001128">
    <property type="entry name" value="Cyt_P450"/>
</dbReference>
<evidence type="ECO:0000256" key="6">
    <source>
        <dbReference type="RuleBase" id="RU000461"/>
    </source>
</evidence>
<dbReference type="InterPro" id="IPR017972">
    <property type="entry name" value="Cyt_P450_CS"/>
</dbReference>
<dbReference type="OMA" id="QVIWTAN"/>
<evidence type="ECO:0000256" key="4">
    <source>
        <dbReference type="ARBA" id="ARBA00023004"/>
    </source>
</evidence>
<keyword evidence="3 6" id="KW-0479">Metal-binding</keyword>
<dbReference type="InterPro" id="IPR002397">
    <property type="entry name" value="Cyt_P450_B"/>
</dbReference>
<dbReference type="PANTHER" id="PTHR24286:SF335">
    <property type="entry name" value="OS07G0518100 PROTEIN"/>
    <property type="match status" value="1"/>
</dbReference>
<dbReference type="InterPro" id="IPR036396">
    <property type="entry name" value="Cyt_P450_sf"/>
</dbReference>
<dbReference type="GO" id="GO:0016125">
    <property type="term" value="P:sterol metabolic process"/>
    <property type="evidence" value="ECO:0007669"/>
    <property type="project" value="TreeGrafter"/>
</dbReference>
<evidence type="ECO:0000313" key="7">
    <source>
        <dbReference type="EMBL" id="VAI62794.1"/>
    </source>
</evidence>
<dbReference type="EMBL" id="LT934122">
    <property type="protein sequence ID" value="VAI62794.1"/>
    <property type="molecule type" value="Genomic_DNA"/>
</dbReference>
<dbReference type="PROSITE" id="PS00086">
    <property type="entry name" value="CYTOCHROME_P450"/>
    <property type="match status" value="1"/>
</dbReference>
<dbReference type="Pfam" id="PF00067">
    <property type="entry name" value="p450"/>
    <property type="match status" value="1"/>
</dbReference>
<evidence type="ECO:0000256" key="5">
    <source>
        <dbReference type="ARBA" id="ARBA00029441"/>
    </source>
</evidence>
<dbReference type="AlphaFoldDB" id="A0A9R0YW21"/>
<evidence type="ECO:0008006" key="9">
    <source>
        <dbReference type="Google" id="ProtNLM"/>
    </source>
</evidence>
<comment type="similarity">
    <text evidence="2 6">Belongs to the cytochrome P450 family.</text>
</comment>
<keyword evidence="6" id="KW-0349">Heme</keyword>
<evidence type="ECO:0000256" key="1">
    <source>
        <dbReference type="ARBA" id="ARBA00004972"/>
    </source>
</evidence>
<evidence type="ECO:0000256" key="3">
    <source>
        <dbReference type="ARBA" id="ARBA00022723"/>
    </source>
</evidence>
<proteinExistence type="inferred from homology"/>
<dbReference type="Gene3D" id="1.10.630.10">
    <property type="entry name" value="Cytochrome P450"/>
    <property type="match status" value="1"/>
</dbReference>
<name>A0A9R0YW21_TRITD</name>
<dbReference type="PRINTS" id="PR00385">
    <property type="entry name" value="P450"/>
</dbReference>
<sequence>MWAIPVNLPFTAFSRSLKASGRARRVLAEITREKTASRCQPEHSRAPRSNDLITCLLGLTDNHGERLLSDEEIVDNAMVALIAGHDTSSILMTFMVRHLANDDATLAAMVQDRESGSVNKGDGEALTREDLTKMKFTWRVAQEMLRTVPPIFGNFRRALEDVEFDGYLIPKGWQVIWTANVTHMDASIFHEPAKFDPSRFENQAAPPCSFVAFGAGPRLCPGIDFSRIETLVTMHHLVRQFRWKLCCKENTFVRDPMPSPLRGLPIQIQHRTSPPS</sequence>
<evidence type="ECO:0000256" key="2">
    <source>
        <dbReference type="ARBA" id="ARBA00010617"/>
    </source>
</evidence>
<keyword evidence="6" id="KW-0560">Oxidoreductase</keyword>
<dbReference type="SUPFAM" id="SSF48264">
    <property type="entry name" value="Cytochrome P450"/>
    <property type="match status" value="1"/>
</dbReference>
<dbReference type="GO" id="GO:0004497">
    <property type="term" value="F:monooxygenase activity"/>
    <property type="evidence" value="ECO:0007669"/>
    <property type="project" value="UniProtKB-KW"/>
</dbReference>
<reference evidence="7 8" key="1">
    <citation type="submission" date="2017-09" db="EMBL/GenBank/DDBJ databases">
        <authorList>
            <consortium name="International Durum Wheat Genome Sequencing Consortium (IDWGSC)"/>
            <person name="Milanesi L."/>
        </authorList>
    </citation>
    <scope>NUCLEOTIDE SEQUENCE [LARGE SCALE GENOMIC DNA]</scope>
    <source>
        <strain evidence="8">cv. Svevo</strain>
    </source>
</reference>
<protein>
    <recommendedName>
        <fullName evidence="9">Cytochrome P450</fullName>
    </recommendedName>
</protein>
<accession>A0A9R0YW21</accession>
<keyword evidence="6" id="KW-0503">Monooxygenase</keyword>
<evidence type="ECO:0000313" key="8">
    <source>
        <dbReference type="Proteomes" id="UP000324705"/>
    </source>
</evidence>
<dbReference type="GO" id="GO:0016705">
    <property type="term" value="F:oxidoreductase activity, acting on paired donors, with incorporation or reduction of molecular oxygen"/>
    <property type="evidence" value="ECO:0007669"/>
    <property type="project" value="InterPro"/>
</dbReference>
<keyword evidence="8" id="KW-1185">Reference proteome</keyword>
<dbReference type="Proteomes" id="UP000324705">
    <property type="component" value="Chromosome 6B"/>
</dbReference>
<dbReference type="PRINTS" id="PR00359">
    <property type="entry name" value="BP450"/>
</dbReference>
<dbReference type="GO" id="GO:0020037">
    <property type="term" value="F:heme binding"/>
    <property type="evidence" value="ECO:0007669"/>
    <property type="project" value="InterPro"/>
</dbReference>
<dbReference type="Gramene" id="TRITD6Bv1G216250.2">
    <property type="protein sequence ID" value="TRITD6Bv1G216250.2"/>
    <property type="gene ID" value="TRITD6Bv1G216250"/>
</dbReference>
<gene>
    <name evidence="7" type="ORF">TRITD_6Bv1G216250</name>
</gene>